<comment type="similarity">
    <text evidence="2">Belongs to the MscS (TC 1.A.23) family.</text>
</comment>
<evidence type="ECO:0000256" key="7">
    <source>
        <dbReference type="SAM" id="Phobius"/>
    </source>
</evidence>
<evidence type="ECO:0000256" key="3">
    <source>
        <dbReference type="ARBA" id="ARBA00022475"/>
    </source>
</evidence>
<dbReference type="EMBL" id="CP040946">
    <property type="protein sequence ID" value="QDC43388.1"/>
    <property type="molecule type" value="Genomic_DNA"/>
</dbReference>
<dbReference type="AlphaFoldDB" id="A0A5B8CQ63"/>
<dbReference type="Gene3D" id="2.30.30.60">
    <property type="match status" value="1"/>
</dbReference>
<evidence type="ECO:0000256" key="2">
    <source>
        <dbReference type="ARBA" id="ARBA00008017"/>
    </source>
</evidence>
<protein>
    <submittedName>
        <fullName evidence="10">Mechanosensitive ion channel</fullName>
    </submittedName>
</protein>
<keyword evidence="3" id="KW-1003">Cell membrane</keyword>
<dbReference type="InterPro" id="IPR052702">
    <property type="entry name" value="MscS-like_channel"/>
</dbReference>
<accession>A0A5B8CQ63</accession>
<dbReference type="Gene3D" id="3.30.70.100">
    <property type="match status" value="1"/>
</dbReference>
<reference evidence="11" key="1">
    <citation type="journal article" date="2019" name="ISME J.">
        <title>Evolution in action: habitat transition from sediment to the pelagial leads to genome streamlining in Methylophilaceae.</title>
        <authorList>
            <person name="Salcher M."/>
            <person name="Schaefle D."/>
            <person name="Kaspar M."/>
            <person name="Neuenschwander S.M."/>
            <person name="Ghai R."/>
        </authorList>
    </citation>
    <scope>NUCLEOTIDE SEQUENCE [LARGE SCALE GENOMIC DNA]</scope>
    <source>
        <strain evidence="11">MMS-M-51</strain>
    </source>
</reference>
<feature type="transmembrane region" description="Helical" evidence="7">
    <location>
        <begin position="242"/>
        <end position="264"/>
    </location>
</feature>
<dbReference type="SUPFAM" id="SSF82861">
    <property type="entry name" value="Mechanosensitive channel protein MscS (YggB), transmembrane region"/>
    <property type="match status" value="1"/>
</dbReference>
<dbReference type="RefSeq" id="WP_140002376.1">
    <property type="nucleotide sequence ID" value="NZ_CP040946.1"/>
</dbReference>
<keyword evidence="6 7" id="KW-0472">Membrane</keyword>
<feature type="transmembrane region" description="Helical" evidence="7">
    <location>
        <begin position="22"/>
        <end position="41"/>
    </location>
</feature>
<dbReference type="OrthoDB" id="9809206at2"/>
<dbReference type="Gene3D" id="1.10.287.1260">
    <property type="match status" value="1"/>
</dbReference>
<dbReference type="Pfam" id="PF21082">
    <property type="entry name" value="MS_channel_3rd"/>
    <property type="match status" value="1"/>
</dbReference>
<dbReference type="PANTHER" id="PTHR30347">
    <property type="entry name" value="POTASSIUM CHANNEL RELATED"/>
    <property type="match status" value="1"/>
</dbReference>
<dbReference type="InterPro" id="IPR011014">
    <property type="entry name" value="MscS_channel_TM-2"/>
</dbReference>
<dbReference type="InterPro" id="IPR023408">
    <property type="entry name" value="MscS_beta-dom_sf"/>
</dbReference>
<comment type="subcellular location">
    <subcellularLocation>
        <location evidence="1">Cell membrane</location>
        <topology evidence="1">Multi-pass membrane protein</topology>
    </subcellularLocation>
</comment>
<dbReference type="GO" id="GO:0008381">
    <property type="term" value="F:mechanosensitive monoatomic ion channel activity"/>
    <property type="evidence" value="ECO:0007669"/>
    <property type="project" value="UniProtKB-ARBA"/>
</dbReference>
<feature type="transmembrane region" description="Helical" evidence="7">
    <location>
        <begin position="66"/>
        <end position="83"/>
    </location>
</feature>
<evidence type="ECO:0000256" key="1">
    <source>
        <dbReference type="ARBA" id="ARBA00004651"/>
    </source>
</evidence>
<evidence type="ECO:0000313" key="10">
    <source>
        <dbReference type="EMBL" id="QDC43388.1"/>
    </source>
</evidence>
<dbReference type="Pfam" id="PF00924">
    <property type="entry name" value="MS_channel_2nd"/>
    <property type="match status" value="1"/>
</dbReference>
<dbReference type="InterPro" id="IPR049278">
    <property type="entry name" value="MS_channel_C"/>
</dbReference>
<feature type="transmembrane region" description="Helical" evidence="7">
    <location>
        <begin position="207"/>
        <end position="230"/>
    </location>
</feature>
<evidence type="ECO:0000256" key="4">
    <source>
        <dbReference type="ARBA" id="ARBA00022692"/>
    </source>
</evidence>
<keyword evidence="5 7" id="KW-1133">Transmembrane helix</keyword>
<keyword evidence="4 7" id="KW-0812">Transmembrane</keyword>
<keyword evidence="11" id="KW-1185">Reference proteome</keyword>
<dbReference type="KEGG" id="mmec:FIU01_01845"/>
<dbReference type="SUPFAM" id="SSF82689">
    <property type="entry name" value="Mechanosensitive channel protein MscS (YggB), C-terminal domain"/>
    <property type="match status" value="1"/>
</dbReference>
<evidence type="ECO:0000256" key="5">
    <source>
        <dbReference type="ARBA" id="ARBA00022989"/>
    </source>
</evidence>
<evidence type="ECO:0000259" key="8">
    <source>
        <dbReference type="Pfam" id="PF00924"/>
    </source>
</evidence>
<gene>
    <name evidence="10" type="ORF">FIU01_01845</name>
</gene>
<feature type="transmembrane region" description="Helical" evidence="7">
    <location>
        <begin position="95"/>
        <end position="116"/>
    </location>
</feature>
<dbReference type="InterPro" id="IPR006685">
    <property type="entry name" value="MscS_channel_2nd"/>
</dbReference>
<evidence type="ECO:0000259" key="9">
    <source>
        <dbReference type="Pfam" id="PF21082"/>
    </source>
</evidence>
<dbReference type="InterPro" id="IPR010920">
    <property type="entry name" value="LSM_dom_sf"/>
</dbReference>
<dbReference type="InterPro" id="IPR006686">
    <property type="entry name" value="MscS_channel_CS"/>
</dbReference>
<dbReference type="SUPFAM" id="SSF50182">
    <property type="entry name" value="Sm-like ribonucleoproteins"/>
    <property type="match status" value="1"/>
</dbReference>
<dbReference type="InterPro" id="IPR011066">
    <property type="entry name" value="MscS_channel_C_sf"/>
</dbReference>
<organism evidence="10 11">
    <name type="scientific">Methylophilus medardicus</name>
    <dbReference type="NCBI Taxonomy" id="2588534"/>
    <lineage>
        <taxon>Bacteria</taxon>
        <taxon>Pseudomonadati</taxon>
        <taxon>Pseudomonadota</taxon>
        <taxon>Betaproteobacteria</taxon>
        <taxon>Nitrosomonadales</taxon>
        <taxon>Methylophilaceae</taxon>
        <taxon>Methylophilus</taxon>
    </lineage>
</organism>
<feature type="domain" description="Mechanosensitive ion channel MscS C-terminal" evidence="9">
    <location>
        <begin position="330"/>
        <end position="411"/>
    </location>
</feature>
<sequence length="431" mass="48073">MMDNDINILWKEIVQDLSTVSALWQLFVCGLILAVSGLLNWHLGKQIEAGRVNTVYKLLLGGIERLFFPLVAFLLLVIARYALHDVMHVGLLKLAARMLLAMVIIRSLVYVLRYVFSPSAWLHSFERVIAWTVWVIVALHLSGFLDPALQILEDVRFSVGKQKLNLLLLIQGGLTIVITMLAALWLSRMLELRLMASTNINGNWRVIMVKLVRMVAIVLALLMSMAAVGIDVTMLSVFGGALGVGLGFGLQKIASNYVSGFIILMDKSLHMGDMLSIRNHYGTVTELRSRYMILRKQDGTEVIIPNETMITDVVINHTSAAHKAKVPILVRITYESNLDQAMQILNEVGRTHERTLNDPTAVDVIIKAFADTGVDLQLSVWVAEPEEGTAKLQSELYHAIWQRFKAENIEISVYHRDPRVIAATNAVAADA</sequence>
<dbReference type="PANTHER" id="PTHR30347:SF1">
    <property type="entry name" value="MECHANOSENSITIVE CHANNEL MSCK"/>
    <property type="match status" value="1"/>
</dbReference>
<name>A0A5B8CQ63_9PROT</name>
<dbReference type="GO" id="GO:0005886">
    <property type="term" value="C:plasma membrane"/>
    <property type="evidence" value="ECO:0007669"/>
    <property type="project" value="UniProtKB-SubCell"/>
</dbReference>
<proteinExistence type="inferred from homology"/>
<feature type="transmembrane region" description="Helical" evidence="7">
    <location>
        <begin position="128"/>
        <end position="145"/>
    </location>
</feature>
<feature type="transmembrane region" description="Helical" evidence="7">
    <location>
        <begin position="165"/>
        <end position="186"/>
    </location>
</feature>
<feature type="domain" description="Mechanosensitive ion channel MscS" evidence="8">
    <location>
        <begin position="253"/>
        <end position="318"/>
    </location>
</feature>
<evidence type="ECO:0000313" key="11">
    <source>
        <dbReference type="Proteomes" id="UP000311008"/>
    </source>
</evidence>
<dbReference type="Proteomes" id="UP000311008">
    <property type="component" value="Chromosome"/>
</dbReference>
<evidence type="ECO:0000256" key="6">
    <source>
        <dbReference type="ARBA" id="ARBA00023136"/>
    </source>
</evidence>
<dbReference type="PROSITE" id="PS01246">
    <property type="entry name" value="UPF0003"/>
    <property type="match status" value="1"/>
</dbReference>